<sequence>MAAHRIGARVSVLSPAQLCAIIEAQAGASDAALRVAEEHAARLVEQPEWVLSEVLLSPDLAPHILAQLPTKAHAAKGTGTKLPTHPKPSHNFLATRRAEAAAAAAAAQRGPDTGGTGIALSGGGNRAYTCAFGVLRGLAVKGALDNPPEKQWMSGASGGGWATATYSFNQTVPRDVLLDVGRAALSPSELTVEACSTVEPRSMGQPVSTKPMTYCSILLSFPLSCIASSLALQPFGAISWIRNVWRVYLAPFGVPQGKLFAASAAEVDAKGGRRDDYLFPAKYCASTPLIGITMYGPSVAQLGPIPACTLPGCIGMSLAKDFVRNINAADVAAATIDGPSPEEARAKHDNCAPVQYVVSPSEVATGYSGPPAEVSGLACMSETLDIGHVPGVPPSEWSQGFGKANSLEFYIGAGSMMEAAYLSSKRISPKGRIENAVLEALLPTARFETNVGVWNTLKLGDGGNLDNTASLTLLRRQCKEEHEDNTKQKRPPPSKMTQNEYDAAALSPDLSSLFGVPLIAADGSWNYTYPGFNYQTNRVFAIERYHELCEKFEAALASGAPLVARLENVEVHANTFHGVVPYTCNYTVIWNQAPRQWLEKVPPATLEAVLNGEVDSVNTPGNFPTFATLGQNKGLMEFTPLQTNLLADMMAWIVDAEWDKLRPCFS</sequence>
<reference evidence="3" key="1">
    <citation type="journal article" date="2013" name="Nature">
        <title>Pan genome of the phytoplankton Emiliania underpins its global distribution.</title>
        <authorList>
            <person name="Read B.A."/>
            <person name="Kegel J."/>
            <person name="Klute M.J."/>
            <person name="Kuo A."/>
            <person name="Lefebvre S.C."/>
            <person name="Maumus F."/>
            <person name="Mayer C."/>
            <person name="Miller J."/>
            <person name="Monier A."/>
            <person name="Salamov A."/>
            <person name="Young J."/>
            <person name="Aguilar M."/>
            <person name="Claverie J.M."/>
            <person name="Frickenhaus S."/>
            <person name="Gonzalez K."/>
            <person name="Herman E.K."/>
            <person name="Lin Y.C."/>
            <person name="Napier J."/>
            <person name="Ogata H."/>
            <person name="Sarno A.F."/>
            <person name="Shmutz J."/>
            <person name="Schroeder D."/>
            <person name="de Vargas C."/>
            <person name="Verret F."/>
            <person name="von Dassow P."/>
            <person name="Valentin K."/>
            <person name="Van de Peer Y."/>
            <person name="Wheeler G."/>
            <person name="Dacks J.B."/>
            <person name="Delwiche C.F."/>
            <person name="Dyhrman S.T."/>
            <person name="Glockner G."/>
            <person name="John U."/>
            <person name="Richards T."/>
            <person name="Worden A.Z."/>
            <person name="Zhang X."/>
            <person name="Grigoriev I.V."/>
            <person name="Allen A.E."/>
            <person name="Bidle K."/>
            <person name="Borodovsky M."/>
            <person name="Bowler C."/>
            <person name="Brownlee C."/>
            <person name="Cock J.M."/>
            <person name="Elias M."/>
            <person name="Gladyshev V.N."/>
            <person name="Groth M."/>
            <person name="Guda C."/>
            <person name="Hadaegh A."/>
            <person name="Iglesias-Rodriguez M.D."/>
            <person name="Jenkins J."/>
            <person name="Jones B.M."/>
            <person name="Lawson T."/>
            <person name="Leese F."/>
            <person name="Lindquist E."/>
            <person name="Lobanov A."/>
            <person name="Lomsadze A."/>
            <person name="Malik S.B."/>
            <person name="Marsh M.E."/>
            <person name="Mackinder L."/>
            <person name="Mock T."/>
            <person name="Mueller-Roeber B."/>
            <person name="Pagarete A."/>
            <person name="Parker M."/>
            <person name="Probert I."/>
            <person name="Quesneville H."/>
            <person name="Raines C."/>
            <person name="Rensing S.A."/>
            <person name="Riano-Pachon D.M."/>
            <person name="Richier S."/>
            <person name="Rokitta S."/>
            <person name="Shiraiwa Y."/>
            <person name="Soanes D.M."/>
            <person name="van der Giezen M."/>
            <person name="Wahlund T.M."/>
            <person name="Williams B."/>
            <person name="Wilson W."/>
            <person name="Wolfe G."/>
            <person name="Wurch L.L."/>
        </authorList>
    </citation>
    <scope>NUCLEOTIDE SEQUENCE</scope>
</reference>
<evidence type="ECO:0000256" key="1">
    <source>
        <dbReference type="SAM" id="MobiDB-lite"/>
    </source>
</evidence>
<evidence type="ECO:0008006" key="4">
    <source>
        <dbReference type="Google" id="ProtNLM"/>
    </source>
</evidence>
<feature type="region of interest" description="Disordered" evidence="1">
    <location>
        <begin position="479"/>
        <end position="498"/>
    </location>
</feature>
<reference evidence="2" key="2">
    <citation type="submission" date="2024-10" db="UniProtKB">
        <authorList>
            <consortium name="EnsemblProtists"/>
        </authorList>
    </citation>
    <scope>IDENTIFICATION</scope>
</reference>
<name>A0A0D3J0B1_EMIH1</name>
<dbReference type="SUPFAM" id="SSF52151">
    <property type="entry name" value="FabD/lysophospholipase-like"/>
    <property type="match status" value="1"/>
</dbReference>
<evidence type="ECO:0000313" key="3">
    <source>
        <dbReference type="Proteomes" id="UP000013827"/>
    </source>
</evidence>
<dbReference type="EnsemblProtists" id="EOD16946">
    <property type="protein sequence ID" value="EOD16946"/>
    <property type="gene ID" value="EMIHUDRAFT_118827"/>
</dbReference>
<dbReference type="RefSeq" id="XP_005769375.1">
    <property type="nucleotide sequence ID" value="XM_005769318.1"/>
</dbReference>
<dbReference type="PaxDb" id="2903-EOD16946"/>
<protein>
    <recommendedName>
        <fullName evidence="4">PLA2c domain-containing protein</fullName>
    </recommendedName>
</protein>
<dbReference type="InterPro" id="IPR016035">
    <property type="entry name" value="Acyl_Trfase/lysoPLipase"/>
</dbReference>
<dbReference type="Gene3D" id="3.40.1090.10">
    <property type="entry name" value="Cytosolic phospholipase A2 catalytic domain"/>
    <property type="match status" value="1"/>
</dbReference>
<dbReference type="KEGG" id="ehx:EMIHUDRAFT_118827"/>
<dbReference type="Proteomes" id="UP000013827">
    <property type="component" value="Unassembled WGS sequence"/>
</dbReference>
<organism evidence="2 3">
    <name type="scientific">Emiliania huxleyi (strain CCMP1516)</name>
    <dbReference type="NCBI Taxonomy" id="280463"/>
    <lineage>
        <taxon>Eukaryota</taxon>
        <taxon>Haptista</taxon>
        <taxon>Haptophyta</taxon>
        <taxon>Prymnesiophyceae</taxon>
        <taxon>Isochrysidales</taxon>
        <taxon>Noelaerhabdaceae</taxon>
        <taxon>Emiliania</taxon>
    </lineage>
</organism>
<dbReference type="HOGENOM" id="CLU_031436_0_0_1"/>
<dbReference type="AlphaFoldDB" id="A0A0D3J0B1"/>
<keyword evidence="3" id="KW-1185">Reference proteome</keyword>
<evidence type="ECO:0000313" key="2">
    <source>
        <dbReference type="EnsemblProtists" id="EOD16946"/>
    </source>
</evidence>
<proteinExistence type="predicted"/>
<dbReference type="GeneID" id="17263094"/>
<accession>A0A0D3J0B1</accession>